<evidence type="ECO:0000313" key="3">
    <source>
        <dbReference type="EMBL" id="GHH58838.1"/>
    </source>
</evidence>
<feature type="domain" description="VOC" evidence="2">
    <location>
        <begin position="34"/>
        <end position="152"/>
    </location>
</feature>
<dbReference type="AlphaFoldDB" id="A0A919FAR2"/>
<dbReference type="EMBL" id="BNBO01000001">
    <property type="protein sequence ID" value="GHH58838.1"/>
    <property type="molecule type" value="Genomic_DNA"/>
</dbReference>
<feature type="region of interest" description="Disordered" evidence="1">
    <location>
        <begin position="1"/>
        <end position="34"/>
    </location>
</feature>
<dbReference type="Gene3D" id="3.10.180.10">
    <property type="entry name" value="2,3-Dihydroxybiphenyl 1,2-Dioxygenase, domain 1"/>
    <property type="match status" value="1"/>
</dbReference>
<name>A0A919FAR2_9ACTN</name>
<keyword evidence="4" id="KW-1185">Reference proteome</keyword>
<organism evidence="3 4">
    <name type="scientific">Kitasatospora indigofera</name>
    <dbReference type="NCBI Taxonomy" id="67307"/>
    <lineage>
        <taxon>Bacteria</taxon>
        <taxon>Bacillati</taxon>
        <taxon>Actinomycetota</taxon>
        <taxon>Actinomycetes</taxon>
        <taxon>Kitasatosporales</taxon>
        <taxon>Streptomycetaceae</taxon>
        <taxon>Kitasatospora</taxon>
    </lineage>
</organism>
<evidence type="ECO:0000313" key="4">
    <source>
        <dbReference type="Proteomes" id="UP000617734"/>
    </source>
</evidence>
<evidence type="ECO:0000256" key="1">
    <source>
        <dbReference type="SAM" id="MobiDB-lite"/>
    </source>
</evidence>
<reference evidence="3" key="1">
    <citation type="journal article" date="2014" name="Int. J. Syst. Evol. Microbiol.">
        <title>Complete genome sequence of Corynebacterium casei LMG S-19264T (=DSM 44701T), isolated from a smear-ripened cheese.</title>
        <authorList>
            <consortium name="US DOE Joint Genome Institute (JGI-PGF)"/>
            <person name="Walter F."/>
            <person name="Albersmeier A."/>
            <person name="Kalinowski J."/>
            <person name="Ruckert C."/>
        </authorList>
    </citation>
    <scope>NUCLEOTIDE SEQUENCE</scope>
    <source>
        <strain evidence="3">JCM 4646</strain>
    </source>
</reference>
<accession>A0A919FAR2</accession>
<dbReference type="CDD" id="cd08351">
    <property type="entry name" value="ChaP_like"/>
    <property type="match status" value="1"/>
</dbReference>
<dbReference type="InterPro" id="IPR037523">
    <property type="entry name" value="VOC_core"/>
</dbReference>
<dbReference type="Proteomes" id="UP000617734">
    <property type="component" value="Unassembled WGS sequence"/>
</dbReference>
<evidence type="ECO:0000259" key="2">
    <source>
        <dbReference type="PROSITE" id="PS51819"/>
    </source>
</evidence>
<dbReference type="SUPFAM" id="SSF54593">
    <property type="entry name" value="Glyoxalase/Bleomycin resistance protein/Dihydroxybiphenyl dioxygenase"/>
    <property type="match status" value="1"/>
</dbReference>
<gene>
    <name evidence="3" type="ORF">GCM10018781_00890</name>
</gene>
<dbReference type="GeneID" id="95350647"/>
<sequence>MSPDQPQHPHQPQHQPPHPHQPQHPSTPPGGAVRLDHTVVHATDRQVSAEFLAEVLGLAVGAPFGPFLPVDLGNGVTLDFHRQRDEPIQSQHYAFLVPEDAFDVVIGRLESLRVTYYANPDHTGPGRVNHLFGGRGAYFADPDGHNMEIITRTYARP</sequence>
<reference evidence="3" key="2">
    <citation type="submission" date="2020-09" db="EMBL/GenBank/DDBJ databases">
        <authorList>
            <person name="Sun Q."/>
            <person name="Ohkuma M."/>
        </authorList>
    </citation>
    <scope>NUCLEOTIDE SEQUENCE</scope>
    <source>
        <strain evidence="3">JCM 4646</strain>
    </source>
</reference>
<feature type="compositionally biased region" description="Pro residues" evidence="1">
    <location>
        <begin position="14"/>
        <end position="28"/>
    </location>
</feature>
<dbReference type="PROSITE" id="PS51819">
    <property type="entry name" value="VOC"/>
    <property type="match status" value="1"/>
</dbReference>
<dbReference type="InterPro" id="IPR029068">
    <property type="entry name" value="Glyas_Bleomycin-R_OHBP_Dase"/>
</dbReference>
<protein>
    <recommendedName>
        <fullName evidence="2">VOC domain-containing protein</fullName>
    </recommendedName>
</protein>
<comment type="caution">
    <text evidence="3">The sequence shown here is derived from an EMBL/GenBank/DDBJ whole genome shotgun (WGS) entry which is preliminary data.</text>
</comment>
<dbReference type="RefSeq" id="WP_190208703.1">
    <property type="nucleotide sequence ID" value="NZ_BNBO01000001.1"/>
</dbReference>
<proteinExistence type="predicted"/>